<dbReference type="KEGG" id="rhy:RD110_14715"/>
<keyword evidence="2" id="KW-1185">Reference proteome</keyword>
<protein>
    <recommendedName>
        <fullName evidence="3">Virulence protein SciE type</fullName>
    </recommendedName>
</protein>
<evidence type="ECO:0008006" key="3">
    <source>
        <dbReference type="Google" id="ProtNLM"/>
    </source>
</evidence>
<reference evidence="1 2" key="1">
    <citation type="submission" date="2017-01" db="EMBL/GenBank/DDBJ databases">
        <authorList>
            <person name="Mah S.A."/>
            <person name="Swanson W.J."/>
            <person name="Moy G.W."/>
            <person name="Vacquier V.D."/>
        </authorList>
    </citation>
    <scope>NUCLEOTIDE SEQUENCE [LARGE SCALE GENOMIC DNA]</scope>
    <source>
        <strain evidence="1 2">DCY110</strain>
    </source>
</reference>
<dbReference type="InterPro" id="IPR009211">
    <property type="entry name" value="TagJ"/>
</dbReference>
<dbReference type="SUPFAM" id="SSF144059">
    <property type="entry name" value="ImpE-like"/>
    <property type="match status" value="1"/>
</dbReference>
<dbReference type="InterPro" id="IPR011990">
    <property type="entry name" value="TPR-like_helical_dom_sf"/>
</dbReference>
<dbReference type="Gene3D" id="1.25.40.10">
    <property type="entry name" value="Tetratricopeptide repeat domain"/>
    <property type="match status" value="1"/>
</dbReference>
<proteinExistence type="predicted"/>
<organism evidence="1 2">
    <name type="scientific">Rhodoferax koreensis</name>
    <dbReference type="NCBI Taxonomy" id="1842727"/>
    <lineage>
        <taxon>Bacteria</taxon>
        <taxon>Pseudomonadati</taxon>
        <taxon>Pseudomonadota</taxon>
        <taxon>Betaproteobacteria</taxon>
        <taxon>Burkholderiales</taxon>
        <taxon>Comamonadaceae</taxon>
        <taxon>Rhodoferax</taxon>
    </lineage>
</organism>
<evidence type="ECO:0000313" key="1">
    <source>
        <dbReference type="EMBL" id="APW40715.1"/>
    </source>
</evidence>
<dbReference type="EMBL" id="CP019236">
    <property type="protein sequence ID" value="APW40715.1"/>
    <property type="molecule type" value="Genomic_DNA"/>
</dbReference>
<dbReference type="Proteomes" id="UP000186609">
    <property type="component" value="Chromosome"/>
</dbReference>
<dbReference type="STRING" id="1842727.RD110_14715"/>
<gene>
    <name evidence="1" type="ORF">RD110_14715</name>
</gene>
<dbReference type="Pfam" id="PF07024">
    <property type="entry name" value="ImpE"/>
    <property type="match status" value="1"/>
</dbReference>
<dbReference type="PIRSF" id="PIRSF029288">
    <property type="entry name" value="SciE_ImpE"/>
    <property type="match status" value="1"/>
</dbReference>
<name>A0A1P8K3X3_9BURK</name>
<accession>A0A1P8K3X3</accession>
<sequence length="291" mass="31709">MSTRTFRDWSQSRPLAESLARAEAQVRARPQDANERWLLFELLCVLAQWDRALVQLRSWAGLASHPGSVADVMRGLIMAERQRGEVFSGRGRPAPMSVGDEATCEWMTAMGRALKLAAGKDAAALEASDAVRESALAQATETPGSSNLQPAFAWISDSDSRLGPVCEVMVGGTYRWLAFADLAAVEKDAPSSLLDLVWSNAAVRLRDGTVLDCHLPMRYPVHADDRDALRLGRETVWAEIGRTGVFARGQKTWTSDLGDMPLFDLRRCIFGTEPGNGAQTASAEGEGHAEH</sequence>
<dbReference type="AlphaFoldDB" id="A0A1P8K3X3"/>
<evidence type="ECO:0000313" key="2">
    <source>
        <dbReference type="Proteomes" id="UP000186609"/>
    </source>
</evidence>